<dbReference type="EMBL" id="JACIEU010000061">
    <property type="protein sequence ID" value="MBB4151969.1"/>
    <property type="molecule type" value="Genomic_DNA"/>
</dbReference>
<dbReference type="AlphaFoldDB" id="A0A7W6LWW5"/>
<reference evidence="2 3" key="1">
    <citation type="submission" date="2020-08" db="EMBL/GenBank/DDBJ databases">
        <title>Genomic Encyclopedia of Type Strains, Phase IV (KMG-IV): sequencing the most valuable type-strain genomes for metagenomic binning, comparative biology and taxonomic classification.</title>
        <authorList>
            <person name="Goeker M."/>
        </authorList>
    </citation>
    <scope>NUCLEOTIDE SEQUENCE [LARGE SCALE GENOMIC DNA]</scope>
    <source>
        <strain evidence="2 3">DSM 19371</strain>
    </source>
</reference>
<name>A0A7W6LWW5_9SPHN</name>
<feature type="signal peptide" evidence="1">
    <location>
        <begin position="1"/>
        <end position="20"/>
    </location>
</feature>
<gene>
    <name evidence="2" type="ORF">GGQ90_005783</name>
</gene>
<comment type="caution">
    <text evidence="2">The sequence shown here is derived from an EMBL/GenBank/DDBJ whole genome shotgun (WGS) entry which is preliminary data.</text>
</comment>
<protein>
    <submittedName>
        <fullName evidence="2">Uncharacterized protein</fullName>
    </submittedName>
</protein>
<keyword evidence="1" id="KW-0732">Signal</keyword>
<dbReference type="Proteomes" id="UP000590524">
    <property type="component" value="Unassembled WGS sequence"/>
</dbReference>
<evidence type="ECO:0000313" key="3">
    <source>
        <dbReference type="Proteomes" id="UP000590524"/>
    </source>
</evidence>
<organism evidence="2 3">
    <name type="scientific">Sphingobium scionense</name>
    <dbReference type="NCBI Taxonomy" id="1404341"/>
    <lineage>
        <taxon>Bacteria</taxon>
        <taxon>Pseudomonadati</taxon>
        <taxon>Pseudomonadota</taxon>
        <taxon>Alphaproteobacteria</taxon>
        <taxon>Sphingomonadales</taxon>
        <taxon>Sphingomonadaceae</taxon>
        <taxon>Sphingobium</taxon>
    </lineage>
</organism>
<proteinExistence type="predicted"/>
<sequence>MKIFRFSCTLLAAISSPAWAVCSATNCPDVIVQLLYPSTDGKAYVKIDASLTPLNCTPLAGGYLSLIRSDQNSDWIYATLLTAVAANGGKLANVRIVEGSAGCIIAYVWQRPL</sequence>
<feature type="chain" id="PRO_5031222411" evidence="1">
    <location>
        <begin position="21"/>
        <end position="113"/>
    </location>
</feature>
<evidence type="ECO:0000256" key="1">
    <source>
        <dbReference type="SAM" id="SignalP"/>
    </source>
</evidence>
<evidence type="ECO:0000313" key="2">
    <source>
        <dbReference type="EMBL" id="MBB4151969.1"/>
    </source>
</evidence>
<accession>A0A7W6LWW5</accession>
<dbReference type="RefSeq" id="WP_188084576.1">
    <property type="nucleotide sequence ID" value="NZ_JACIEU010000061.1"/>
</dbReference>
<keyword evidence="3" id="KW-1185">Reference proteome</keyword>